<evidence type="ECO:0000313" key="2">
    <source>
        <dbReference type="Proteomes" id="UP001652542"/>
    </source>
</evidence>
<dbReference type="SMART" id="SM00855">
    <property type="entry name" value="PGAM"/>
    <property type="match status" value="1"/>
</dbReference>
<dbReference type="Gene3D" id="3.40.50.1240">
    <property type="entry name" value="Phosphoglycerate mutase-like"/>
    <property type="match status" value="1"/>
</dbReference>
<reference evidence="1 2" key="1">
    <citation type="submission" date="2022-10" db="EMBL/GenBank/DDBJ databases">
        <title>Defluviimonas sp. nov., isolated from ocean surface water.</title>
        <authorList>
            <person name="He W."/>
            <person name="Wang L."/>
            <person name="Zhang D.-F."/>
        </authorList>
    </citation>
    <scope>NUCLEOTIDE SEQUENCE [LARGE SCALE GENOMIC DNA]</scope>
    <source>
        <strain evidence="1 2">WL0002</strain>
    </source>
</reference>
<dbReference type="InterPro" id="IPR013078">
    <property type="entry name" value="His_Pase_superF_clade-1"/>
</dbReference>
<evidence type="ECO:0000313" key="1">
    <source>
        <dbReference type="EMBL" id="MCV2867759.1"/>
    </source>
</evidence>
<dbReference type="Pfam" id="PF00300">
    <property type="entry name" value="His_Phos_1"/>
    <property type="match status" value="1"/>
</dbReference>
<comment type="caution">
    <text evidence="1">The sequence shown here is derived from an EMBL/GenBank/DDBJ whole genome shotgun (WGS) entry which is preliminary data.</text>
</comment>
<protein>
    <submittedName>
        <fullName evidence="1">Histidine phosphatase family protein</fullName>
    </submittedName>
</protein>
<dbReference type="EMBL" id="JAOWKY010000001">
    <property type="protein sequence ID" value="MCV2867759.1"/>
    <property type="molecule type" value="Genomic_DNA"/>
</dbReference>
<keyword evidence="2" id="KW-1185">Reference proteome</keyword>
<sequence>MRRGQATELILIRHAPAITGGRLCGRTDVPADLGDTKGITSLCQAIGTPDHFLVSPALRCRQTLAALWPEAGATQDEALWEQDFGGWDGLPYSDLPDIGALSGAALAAHRPPAGESFEDLCQRAAPALERAASLAGRVAVVAHAGIVRAGLAHALSSPSTALAFEVAPLSVTRLRPLAGGGFSIISVNWTAA</sequence>
<name>A0ABT2Z9E7_9RHOB</name>
<gene>
    <name evidence="1" type="ORF">OEW28_03890</name>
</gene>
<dbReference type="SUPFAM" id="SSF53254">
    <property type="entry name" value="Phosphoglycerate mutase-like"/>
    <property type="match status" value="1"/>
</dbReference>
<dbReference type="CDD" id="cd07067">
    <property type="entry name" value="HP_PGM_like"/>
    <property type="match status" value="1"/>
</dbReference>
<proteinExistence type="predicted"/>
<accession>A0ABT2Z9E7</accession>
<dbReference type="InterPro" id="IPR029033">
    <property type="entry name" value="His_PPase_superfam"/>
</dbReference>
<dbReference type="Proteomes" id="UP001652542">
    <property type="component" value="Unassembled WGS sequence"/>
</dbReference>
<dbReference type="RefSeq" id="WP_263733397.1">
    <property type="nucleotide sequence ID" value="NZ_JAOWKY010000001.1"/>
</dbReference>
<organism evidence="1 2">
    <name type="scientific">Albidovulum marisflavi</name>
    <dbReference type="NCBI Taxonomy" id="2984159"/>
    <lineage>
        <taxon>Bacteria</taxon>
        <taxon>Pseudomonadati</taxon>
        <taxon>Pseudomonadota</taxon>
        <taxon>Alphaproteobacteria</taxon>
        <taxon>Rhodobacterales</taxon>
        <taxon>Paracoccaceae</taxon>
        <taxon>Albidovulum</taxon>
    </lineage>
</organism>